<dbReference type="RefSeq" id="WP_046803858.1">
    <property type="nucleotide sequence ID" value="NZ_PREU01000001.1"/>
</dbReference>
<dbReference type="InterPro" id="IPR009937">
    <property type="entry name" value="Phage_holin_3_6"/>
</dbReference>
<organism evidence="2 3">
    <name type="scientific">Achromobacter spanius</name>
    <dbReference type="NCBI Taxonomy" id="217203"/>
    <lineage>
        <taxon>Bacteria</taxon>
        <taxon>Pseudomonadati</taxon>
        <taxon>Pseudomonadota</taxon>
        <taxon>Betaproteobacteria</taxon>
        <taxon>Burkholderiales</taxon>
        <taxon>Alcaligenaceae</taxon>
        <taxon>Achromobacter</taxon>
    </lineage>
</organism>
<dbReference type="AlphaFoldDB" id="A0A2S5GYW9"/>
<dbReference type="EMBL" id="PREU01000001">
    <property type="protein sequence ID" value="PPA78154.1"/>
    <property type="molecule type" value="Genomic_DNA"/>
</dbReference>
<keyword evidence="1" id="KW-0472">Membrane</keyword>
<dbReference type="OrthoDB" id="8665562at2"/>
<evidence type="ECO:0000313" key="2">
    <source>
        <dbReference type="EMBL" id="PPA78154.1"/>
    </source>
</evidence>
<protein>
    <submittedName>
        <fullName evidence="2">Phage holin family protein</fullName>
    </submittedName>
</protein>
<feature type="transmembrane region" description="Helical" evidence="1">
    <location>
        <begin position="74"/>
        <end position="95"/>
    </location>
</feature>
<feature type="transmembrane region" description="Helical" evidence="1">
    <location>
        <begin position="42"/>
        <end position="68"/>
    </location>
</feature>
<comment type="caution">
    <text evidence="2">The sequence shown here is derived from an EMBL/GenBank/DDBJ whole genome shotgun (WGS) entry which is preliminary data.</text>
</comment>
<accession>A0A2S5GYW9</accession>
<dbReference type="Proteomes" id="UP000239990">
    <property type="component" value="Unassembled WGS sequence"/>
</dbReference>
<evidence type="ECO:0000256" key="1">
    <source>
        <dbReference type="SAM" id="Phobius"/>
    </source>
</evidence>
<keyword evidence="1" id="KW-1133">Transmembrane helix</keyword>
<gene>
    <name evidence="2" type="ORF">C4E15_02410</name>
</gene>
<name>A0A2S5GYW9_9BURK</name>
<dbReference type="Pfam" id="PF07332">
    <property type="entry name" value="Phage_holin_3_6"/>
    <property type="match status" value="1"/>
</dbReference>
<evidence type="ECO:0000313" key="3">
    <source>
        <dbReference type="Proteomes" id="UP000239990"/>
    </source>
</evidence>
<reference evidence="2 3" key="1">
    <citation type="submission" date="2018-02" db="EMBL/GenBank/DDBJ databases">
        <title>Draft Genome of Achromobacter spanius stain 6.</title>
        <authorList>
            <person name="Gunasekera T.S."/>
            <person name="Radwan O."/>
            <person name="Ruiz O.N."/>
        </authorList>
    </citation>
    <scope>NUCLEOTIDE SEQUENCE [LARGE SCALE GENOMIC DNA]</scope>
    <source>
        <strain evidence="2 3">6</strain>
    </source>
</reference>
<keyword evidence="1" id="KW-0812">Transmembrane</keyword>
<proteinExistence type="predicted"/>
<sequence length="130" mass="14255">MISERLRRLRHIAKFAAERSGDYVELVGIELSLYRGALISTLISGVALVFCALGTLGFISVAAIVTFWDTEYRMLAAWLVAAAWLVVTLISLAIARYNAPKGSPFAELSHQVRLDTAAARSHYAQDHHPG</sequence>